<proteinExistence type="predicted"/>
<dbReference type="EMBL" id="VFPJ01000001">
    <property type="protein sequence ID" value="TQM39409.1"/>
    <property type="molecule type" value="Genomic_DNA"/>
</dbReference>
<gene>
    <name evidence="1" type="ORF">BC670_0199</name>
</gene>
<dbReference type="Proteomes" id="UP000320773">
    <property type="component" value="Unassembled WGS sequence"/>
</dbReference>
<name>A0A543G001_9FLAO</name>
<protein>
    <submittedName>
        <fullName evidence="1">Uncharacterized protein</fullName>
    </submittedName>
</protein>
<evidence type="ECO:0000313" key="2">
    <source>
        <dbReference type="Proteomes" id="UP000320773"/>
    </source>
</evidence>
<dbReference type="AlphaFoldDB" id="A0A543G001"/>
<evidence type="ECO:0000313" key="1">
    <source>
        <dbReference type="EMBL" id="TQM39409.1"/>
    </source>
</evidence>
<comment type="caution">
    <text evidence="1">The sequence shown here is derived from an EMBL/GenBank/DDBJ whole genome shotgun (WGS) entry which is preliminary data.</text>
</comment>
<reference evidence="1 2" key="1">
    <citation type="submission" date="2019-06" db="EMBL/GenBank/DDBJ databases">
        <title>Genomic Encyclopedia of Archaeal and Bacterial Type Strains, Phase II (KMG-II): from individual species to whole genera.</title>
        <authorList>
            <person name="Goeker M."/>
        </authorList>
    </citation>
    <scope>NUCLEOTIDE SEQUENCE [LARGE SCALE GENOMIC DNA]</scope>
    <source>
        <strain evidence="1 2">DSM 24789</strain>
    </source>
</reference>
<accession>A0A543G001</accession>
<sequence>MFVLTNLNCVSHFLYHVKIPHFDPKNTVKQLFFYHDKCGN</sequence>
<organism evidence="1 2">
    <name type="scientific">Flavobacterium branchiophilum</name>
    <dbReference type="NCBI Taxonomy" id="55197"/>
    <lineage>
        <taxon>Bacteria</taxon>
        <taxon>Pseudomonadati</taxon>
        <taxon>Bacteroidota</taxon>
        <taxon>Flavobacteriia</taxon>
        <taxon>Flavobacteriales</taxon>
        <taxon>Flavobacteriaceae</taxon>
        <taxon>Flavobacterium</taxon>
    </lineage>
</organism>